<dbReference type="PANTHER" id="PTHR47505:SF1">
    <property type="entry name" value="DNA UTILIZATION PROTEIN YHGH"/>
    <property type="match status" value="1"/>
</dbReference>
<protein>
    <submittedName>
        <fullName evidence="3">ComF family protein</fullName>
    </submittedName>
</protein>
<accession>A0AAP4TZA5</accession>
<reference evidence="3" key="1">
    <citation type="submission" date="2023-07" db="EMBL/GenBank/DDBJ databases">
        <title>Genome content predicts the carbon catabolic preferences of heterotrophic bacteria.</title>
        <authorList>
            <person name="Gralka M."/>
        </authorList>
    </citation>
    <scope>NUCLEOTIDE SEQUENCE</scope>
    <source>
        <strain evidence="3">C2R13</strain>
    </source>
</reference>
<dbReference type="Proteomes" id="UP001170481">
    <property type="component" value="Unassembled WGS sequence"/>
</dbReference>
<dbReference type="InterPro" id="IPR029057">
    <property type="entry name" value="PRTase-like"/>
</dbReference>
<dbReference type="RefSeq" id="WP_303594077.1">
    <property type="nucleotide sequence ID" value="NZ_JAUORK010000011.1"/>
</dbReference>
<dbReference type="InterPro" id="IPR000836">
    <property type="entry name" value="PRTase_dom"/>
</dbReference>
<dbReference type="SUPFAM" id="SSF53271">
    <property type="entry name" value="PRTase-like"/>
    <property type="match status" value="1"/>
</dbReference>
<proteinExistence type="inferred from homology"/>
<dbReference type="EMBL" id="JAUORK010000011">
    <property type="protein sequence ID" value="MDO6672445.1"/>
    <property type="molecule type" value="Genomic_DNA"/>
</dbReference>
<organism evidence="3 4">
    <name type="scientific">Cobetia amphilecti</name>
    <dbReference type="NCBI Taxonomy" id="1055104"/>
    <lineage>
        <taxon>Bacteria</taxon>
        <taxon>Pseudomonadati</taxon>
        <taxon>Pseudomonadota</taxon>
        <taxon>Gammaproteobacteria</taxon>
        <taxon>Oceanospirillales</taxon>
        <taxon>Halomonadaceae</taxon>
        <taxon>Cobetia</taxon>
    </lineage>
</organism>
<evidence type="ECO:0000256" key="2">
    <source>
        <dbReference type="SAM" id="MobiDB-lite"/>
    </source>
</evidence>
<gene>
    <name evidence="3" type="ORF">Q4535_09970</name>
</gene>
<dbReference type="CDD" id="cd06223">
    <property type="entry name" value="PRTases_typeI"/>
    <property type="match status" value="1"/>
</dbReference>
<sequence length="289" mass="32354">MRTLLVDHWQLSRPCAFCQRQLTTAMPGATERQSASVSPPPSFSSLATRSRHERELSSRREWCDACEARIARNQHACPRCAEPVASLALSQQACARCLSSPPAFARCFAPLRYEGLLAGLFQRYKDQHQRRAGRLLRQLMQRELAHFCREWRQAHPHGAVLLVPADAYRRRQRGHDALVELCRGLSPAIAGHPRDMARVRGRRMPHEASVAVARAAPDQRLRDRRGRLKAQRGRYDIDGLLPEHVLLIDDVMTSGATLDSLAQACLRAGAREVDACVLARTPLALRGAL</sequence>
<dbReference type="Gene3D" id="3.40.50.2020">
    <property type="match status" value="1"/>
</dbReference>
<dbReference type="PANTHER" id="PTHR47505">
    <property type="entry name" value="DNA UTILIZATION PROTEIN YHGH"/>
    <property type="match status" value="1"/>
</dbReference>
<evidence type="ECO:0000313" key="3">
    <source>
        <dbReference type="EMBL" id="MDO6672445.1"/>
    </source>
</evidence>
<name>A0AAP4TZA5_9GAMM</name>
<evidence type="ECO:0000256" key="1">
    <source>
        <dbReference type="ARBA" id="ARBA00008007"/>
    </source>
</evidence>
<dbReference type="AlphaFoldDB" id="A0AAP4TZA5"/>
<comment type="similarity">
    <text evidence="1">Belongs to the ComF/GntX family.</text>
</comment>
<feature type="region of interest" description="Disordered" evidence="2">
    <location>
        <begin position="29"/>
        <end position="52"/>
    </location>
</feature>
<evidence type="ECO:0000313" key="4">
    <source>
        <dbReference type="Proteomes" id="UP001170481"/>
    </source>
</evidence>
<dbReference type="InterPro" id="IPR051910">
    <property type="entry name" value="ComF/GntX_DNA_util-trans"/>
</dbReference>
<comment type="caution">
    <text evidence="3">The sequence shown here is derived from an EMBL/GenBank/DDBJ whole genome shotgun (WGS) entry which is preliminary data.</text>
</comment>